<sequence length="349" mass="36991">MLRIAIVGATGAVGRECLALLDGGIVPVERVVPVGSARSVGRDLGAEQALSLPLAPLVTVEELDPRDLDVAVFCAGADVSSREAERLADAGVLIVDNSSAFRMRPDVPLVVPQVNPGALAVRPASNLVANPNCSTIQMVRALQPLHELATLDSVVVATYQAASGGGVRGLEELAEGSRRILDDPGAQGEAGGRFGQPLPFSLVPEIGLQDDQGLTHEERKLVREPRKILGLPGLRVSATAVRVPVFHCHSEAVHVRLREPVTTAAVEKALAATEGLRVYTRSDSPSYPMPRSVFARPEDRALVHVGRIRVEPEDPRAVAVWVVADNLWVGAALNALQIVELSVKNGWLG</sequence>
<dbReference type="InterPro" id="IPR012280">
    <property type="entry name" value="Semialdhyde_DH_dimer_dom"/>
</dbReference>
<feature type="domain" description="Semialdehyde dehydrogenase NAD-binding" evidence="3">
    <location>
        <begin position="3"/>
        <end position="122"/>
    </location>
</feature>
<dbReference type="Pfam" id="PF02774">
    <property type="entry name" value="Semialdhyde_dhC"/>
    <property type="match status" value="1"/>
</dbReference>
<evidence type="ECO:0000313" key="5">
    <source>
        <dbReference type="Proteomes" id="UP000095705"/>
    </source>
</evidence>
<dbReference type="SUPFAM" id="SSF55347">
    <property type="entry name" value="Glyceraldehyde-3-phosphate dehydrogenase-like, C-terminal domain"/>
    <property type="match status" value="1"/>
</dbReference>
<dbReference type="Proteomes" id="UP000095705">
    <property type="component" value="Unassembled WGS sequence"/>
</dbReference>
<dbReference type="GO" id="GO:0051287">
    <property type="term" value="F:NAD binding"/>
    <property type="evidence" value="ECO:0007669"/>
    <property type="project" value="InterPro"/>
</dbReference>
<evidence type="ECO:0000256" key="1">
    <source>
        <dbReference type="ARBA" id="ARBA00010584"/>
    </source>
</evidence>
<evidence type="ECO:0000259" key="3">
    <source>
        <dbReference type="SMART" id="SM00859"/>
    </source>
</evidence>
<dbReference type="Gene3D" id="3.40.50.720">
    <property type="entry name" value="NAD(P)-binding Rossmann-like Domain"/>
    <property type="match status" value="1"/>
</dbReference>
<accession>A0A1E5PMU6</accession>
<dbReference type="EMBL" id="MEHK01000001">
    <property type="protein sequence ID" value="OEJ30888.1"/>
    <property type="molecule type" value="Genomic_DNA"/>
</dbReference>
<evidence type="ECO:0000313" key="4">
    <source>
        <dbReference type="EMBL" id="OEJ30888.1"/>
    </source>
</evidence>
<dbReference type="Pfam" id="PF01118">
    <property type="entry name" value="Semialdhyde_dh"/>
    <property type="match status" value="1"/>
</dbReference>
<dbReference type="GO" id="GO:0008652">
    <property type="term" value="P:amino acid biosynthetic process"/>
    <property type="evidence" value="ECO:0007669"/>
    <property type="project" value="InterPro"/>
</dbReference>
<dbReference type="RefSeq" id="WP_069919035.1">
    <property type="nucleotide sequence ID" value="NZ_MEHK01000001.1"/>
</dbReference>
<gene>
    <name evidence="4" type="ORF">BGK67_05575</name>
</gene>
<comment type="similarity">
    <text evidence="1">Belongs to the aspartate-semialdehyde dehydrogenase family.</text>
</comment>
<organism evidence="4 5">
    <name type="scientific">Streptomyces subrutilus</name>
    <dbReference type="NCBI Taxonomy" id="36818"/>
    <lineage>
        <taxon>Bacteria</taxon>
        <taxon>Bacillati</taxon>
        <taxon>Actinomycetota</taxon>
        <taxon>Actinomycetes</taxon>
        <taxon>Kitasatosporales</taxon>
        <taxon>Streptomycetaceae</taxon>
        <taxon>Streptomyces</taxon>
    </lineage>
</organism>
<dbReference type="GO" id="GO:0016620">
    <property type="term" value="F:oxidoreductase activity, acting on the aldehyde or oxo group of donors, NAD or NADP as acceptor"/>
    <property type="evidence" value="ECO:0007669"/>
    <property type="project" value="InterPro"/>
</dbReference>
<dbReference type="OrthoDB" id="9805684at2"/>
<dbReference type="InterPro" id="IPR036291">
    <property type="entry name" value="NAD(P)-bd_dom_sf"/>
</dbReference>
<feature type="active site" description="Proton acceptor" evidence="2">
    <location>
        <position position="249"/>
    </location>
</feature>
<dbReference type="PIRSF" id="PIRSF000148">
    <property type="entry name" value="ASA_dh"/>
    <property type="match status" value="1"/>
</dbReference>
<dbReference type="SMART" id="SM00859">
    <property type="entry name" value="Semialdhyde_dh"/>
    <property type="match status" value="1"/>
</dbReference>
<dbReference type="STRING" id="36818.BGK67_05575"/>
<dbReference type="PANTHER" id="PTHR46278:SF2">
    <property type="entry name" value="ASPARTATE-SEMIALDEHYDE DEHYDROGENASE"/>
    <property type="match status" value="1"/>
</dbReference>
<dbReference type="Gene3D" id="3.30.360.10">
    <property type="entry name" value="Dihydrodipicolinate Reductase, domain 2"/>
    <property type="match status" value="1"/>
</dbReference>
<proteinExistence type="inferred from homology"/>
<dbReference type="PANTHER" id="PTHR46278">
    <property type="entry name" value="DEHYDROGENASE, PUTATIVE-RELATED"/>
    <property type="match status" value="1"/>
</dbReference>
<dbReference type="SUPFAM" id="SSF51735">
    <property type="entry name" value="NAD(P)-binding Rossmann-fold domains"/>
    <property type="match status" value="1"/>
</dbReference>
<reference evidence="4 5" key="1">
    <citation type="submission" date="2016-08" db="EMBL/GenBank/DDBJ databases">
        <title>The complete genome of Streptomyces subrutilus 10-1-1.</title>
        <authorList>
            <person name="Chen X."/>
        </authorList>
    </citation>
    <scope>NUCLEOTIDE SEQUENCE [LARGE SCALE GENOMIC DNA]</scope>
    <source>
        <strain evidence="4 5">10-1-1</strain>
    </source>
</reference>
<protein>
    <submittedName>
        <fullName evidence="4">Aspartate-semialdehyde dehydrogenase</fullName>
    </submittedName>
</protein>
<name>A0A1E5PMU6_9ACTN</name>
<keyword evidence="5" id="KW-1185">Reference proteome</keyword>
<feature type="active site" description="Acyl-thioester intermediate" evidence="2">
    <location>
        <position position="133"/>
    </location>
</feature>
<dbReference type="GO" id="GO:0046983">
    <property type="term" value="F:protein dimerization activity"/>
    <property type="evidence" value="ECO:0007669"/>
    <property type="project" value="InterPro"/>
</dbReference>
<dbReference type="AlphaFoldDB" id="A0A1E5PMU6"/>
<dbReference type="NCBIfam" id="NF011456">
    <property type="entry name" value="PRK14874.1"/>
    <property type="match status" value="1"/>
</dbReference>
<evidence type="ECO:0000256" key="2">
    <source>
        <dbReference type="PIRSR" id="PIRSR000148-1"/>
    </source>
</evidence>
<comment type="caution">
    <text evidence="4">The sequence shown here is derived from an EMBL/GenBank/DDBJ whole genome shotgun (WGS) entry which is preliminary data.</text>
</comment>
<dbReference type="InterPro" id="IPR000534">
    <property type="entry name" value="Semialdehyde_DH_NAD-bd"/>
</dbReference>